<evidence type="ECO:0000313" key="3">
    <source>
        <dbReference type="EMBL" id="PIS21067.1"/>
    </source>
</evidence>
<gene>
    <name evidence="3" type="ORF">COT52_00365</name>
</gene>
<evidence type="ECO:0000313" key="4">
    <source>
        <dbReference type="Proteomes" id="UP000231414"/>
    </source>
</evidence>
<dbReference type="EMBL" id="PEYW01000006">
    <property type="protein sequence ID" value="PIS21067.1"/>
    <property type="molecule type" value="Genomic_DNA"/>
</dbReference>
<evidence type="ECO:0000259" key="2">
    <source>
        <dbReference type="PROSITE" id="PS51411"/>
    </source>
</evidence>
<feature type="domain" description="PSP1 C-terminal" evidence="2">
    <location>
        <begin position="1"/>
        <end position="69"/>
    </location>
</feature>
<dbReference type="PANTHER" id="PTHR43830">
    <property type="entry name" value="PROTEIN PSP1"/>
    <property type="match status" value="1"/>
</dbReference>
<dbReference type="InterPro" id="IPR007557">
    <property type="entry name" value="PSP1_C"/>
</dbReference>
<accession>A0A2H0X811</accession>
<feature type="compositionally biased region" description="Basic and acidic residues" evidence="1">
    <location>
        <begin position="140"/>
        <end position="156"/>
    </location>
</feature>
<name>A0A2H0X811_UNCKA</name>
<evidence type="ECO:0000256" key="1">
    <source>
        <dbReference type="SAM" id="MobiDB-lite"/>
    </source>
</evidence>
<dbReference type="Proteomes" id="UP000231414">
    <property type="component" value="Unassembled WGS sequence"/>
</dbReference>
<dbReference type="PROSITE" id="PS51411">
    <property type="entry name" value="PSP1_C"/>
    <property type="match status" value="1"/>
</dbReference>
<dbReference type="AlphaFoldDB" id="A0A2H0X811"/>
<sequence length="189" mass="21868">MSQKENREIKQAQELARKYQLPMKFLRFEERGWEDKPTFYFACGQRLDFREIVKDLNKIYNQKIMLMQVSSREATTVIGGLGPCGRIVCCKLWLNAPVEEANHCPNGGEVGYCGKVRCCCLYEDDNFKAPCKSPLSETEMAEKAKVSQEEQKEKTPPTEGKLSGKEKRKKPIKKLVRQLVIKHSKKRRH</sequence>
<feature type="region of interest" description="Disordered" evidence="1">
    <location>
        <begin position="140"/>
        <end position="189"/>
    </location>
</feature>
<dbReference type="NCBIfam" id="NF041131">
    <property type="entry name" value="RicT_YaaT_fam"/>
    <property type="match status" value="1"/>
</dbReference>
<organism evidence="3 4">
    <name type="scientific">candidate division WWE3 bacterium CG08_land_8_20_14_0_20_43_13</name>
    <dbReference type="NCBI Taxonomy" id="1975087"/>
    <lineage>
        <taxon>Bacteria</taxon>
        <taxon>Katanobacteria</taxon>
    </lineage>
</organism>
<dbReference type="InterPro" id="IPR047767">
    <property type="entry name" value="PSP1-like"/>
</dbReference>
<protein>
    <recommendedName>
        <fullName evidence="2">PSP1 C-terminal domain-containing protein</fullName>
    </recommendedName>
</protein>
<dbReference type="GO" id="GO:0005737">
    <property type="term" value="C:cytoplasm"/>
    <property type="evidence" value="ECO:0007669"/>
    <property type="project" value="TreeGrafter"/>
</dbReference>
<comment type="caution">
    <text evidence="3">The sequence shown here is derived from an EMBL/GenBank/DDBJ whole genome shotgun (WGS) entry which is preliminary data.</text>
</comment>
<feature type="compositionally biased region" description="Basic residues" evidence="1">
    <location>
        <begin position="166"/>
        <end position="189"/>
    </location>
</feature>
<reference evidence="4" key="1">
    <citation type="submission" date="2017-09" db="EMBL/GenBank/DDBJ databases">
        <title>Depth-based differentiation of microbial function through sediment-hosted aquifers and enrichment of novel symbionts in the deep terrestrial subsurface.</title>
        <authorList>
            <person name="Probst A.J."/>
            <person name="Ladd B."/>
            <person name="Jarett J.K."/>
            <person name="Geller-Mcgrath D.E."/>
            <person name="Sieber C.M.K."/>
            <person name="Emerson J.B."/>
            <person name="Anantharaman K."/>
            <person name="Thomas B.C."/>
            <person name="Malmstrom R."/>
            <person name="Stieglmeier M."/>
            <person name="Klingl A."/>
            <person name="Woyke T."/>
            <person name="Ryan C.M."/>
            <person name="Banfield J.F."/>
        </authorList>
    </citation>
    <scope>NUCLEOTIDE SEQUENCE [LARGE SCALE GENOMIC DNA]</scope>
</reference>
<dbReference type="PANTHER" id="PTHR43830:SF3">
    <property type="entry name" value="PROTEIN PSP1"/>
    <property type="match status" value="1"/>
</dbReference>
<proteinExistence type="predicted"/>
<dbReference type="Pfam" id="PF04468">
    <property type="entry name" value="PSP1"/>
    <property type="match status" value="1"/>
</dbReference>